<dbReference type="Proteomes" id="UP000828941">
    <property type="component" value="Chromosome 14"/>
</dbReference>
<protein>
    <submittedName>
        <fullName evidence="1">Uncharacterized protein</fullName>
    </submittedName>
</protein>
<dbReference type="EMBL" id="CM039439">
    <property type="protein sequence ID" value="KAI4295275.1"/>
    <property type="molecule type" value="Genomic_DNA"/>
</dbReference>
<organism evidence="1 2">
    <name type="scientific">Bauhinia variegata</name>
    <name type="common">Purple orchid tree</name>
    <name type="synonym">Phanera variegata</name>
    <dbReference type="NCBI Taxonomy" id="167791"/>
    <lineage>
        <taxon>Eukaryota</taxon>
        <taxon>Viridiplantae</taxon>
        <taxon>Streptophyta</taxon>
        <taxon>Embryophyta</taxon>
        <taxon>Tracheophyta</taxon>
        <taxon>Spermatophyta</taxon>
        <taxon>Magnoliopsida</taxon>
        <taxon>eudicotyledons</taxon>
        <taxon>Gunneridae</taxon>
        <taxon>Pentapetalae</taxon>
        <taxon>rosids</taxon>
        <taxon>fabids</taxon>
        <taxon>Fabales</taxon>
        <taxon>Fabaceae</taxon>
        <taxon>Cercidoideae</taxon>
        <taxon>Cercideae</taxon>
        <taxon>Bauhiniinae</taxon>
        <taxon>Bauhinia</taxon>
    </lineage>
</organism>
<evidence type="ECO:0000313" key="1">
    <source>
        <dbReference type="EMBL" id="KAI4295275.1"/>
    </source>
</evidence>
<accession>A0ACB9KDQ4</accession>
<gene>
    <name evidence="1" type="ORF">L6164_035337</name>
</gene>
<keyword evidence="2" id="KW-1185">Reference proteome</keyword>
<reference evidence="1 2" key="1">
    <citation type="journal article" date="2022" name="DNA Res.">
        <title>Chromosomal-level genome assembly of the orchid tree Bauhinia variegata (Leguminosae; Cercidoideae) supports the allotetraploid origin hypothesis of Bauhinia.</title>
        <authorList>
            <person name="Zhong Y."/>
            <person name="Chen Y."/>
            <person name="Zheng D."/>
            <person name="Pang J."/>
            <person name="Liu Y."/>
            <person name="Luo S."/>
            <person name="Meng S."/>
            <person name="Qian L."/>
            <person name="Wei D."/>
            <person name="Dai S."/>
            <person name="Zhou R."/>
        </authorList>
    </citation>
    <scope>NUCLEOTIDE SEQUENCE [LARGE SCALE GENOMIC DNA]</scope>
    <source>
        <strain evidence="1">BV-YZ2020</strain>
    </source>
</reference>
<proteinExistence type="predicted"/>
<comment type="caution">
    <text evidence="1">The sequence shown here is derived from an EMBL/GenBank/DDBJ whole genome shotgun (WGS) entry which is preliminary data.</text>
</comment>
<sequence length="329" mass="36216">MAGIALLLDLWKKNQSLNQGLHGARAFHSSGLFSASAAAASFVVGSTVASRGLFGPRIAYCDAGATLSEDYISNIRGASEKIFNHDVLRYSTKRYHIEPKPLLSAFELKTFALTSLRSFLMFYLPLLEPRPSMEDDDDNFLQDNQEQPPVDLVVPLKKSVKQIMRETTIVTTRRILERMAVHYVSERMAWKLLKDVPKSAARKAGRRMPTTVYFFCVSRTNFRGHILGAAASWIVQVGIDLYRFFTSTFKSGEVDDNVDRTQQIVVLGNKVFLATVRVSSSLVFASIGAGIGAALFRPSVGTWIGGACGDLAGPVIVAFCADKFFSVNL</sequence>
<evidence type="ECO:0000313" key="2">
    <source>
        <dbReference type="Proteomes" id="UP000828941"/>
    </source>
</evidence>
<name>A0ACB9KDQ4_BAUVA</name>